<sequence>MAEFEEIIIELSYNCNLSCSMCGFGKKVNPFSKSKFLPFDNYKKILHQIGDKTKTIRLNGRGESTIHPDFIDILNYTKEQYPNVNINLFSNFSFNNKQLLEALINNRVQLFISMDSSEAEELSAIRKGARFQFIEKNIKHLKNLSNRPFIIFTIQEANIHRIYDIAKFAFGYKCQILYNTIRRDEGIETFVKMVNEQNQIISEQFQRVTELYSNSKLQCLYPDQLAGVQLKVTKPTQTHGTMQSCTALNKELCIFYDGTITPCNMFNPYVYGNIFKQSLNDIWNSRERLDFLTSHKNHYYCQNCANLGM</sequence>
<proteinExistence type="predicted"/>
<dbReference type="AlphaFoldDB" id="A0A1V1NZK9"/>
<evidence type="ECO:0000313" key="10">
    <source>
        <dbReference type="Proteomes" id="UP000189670"/>
    </source>
</evidence>
<gene>
    <name evidence="9" type="ORF">OMM_10919</name>
</gene>
<dbReference type="InterPro" id="IPR058240">
    <property type="entry name" value="rSAM_sf"/>
</dbReference>
<evidence type="ECO:0000259" key="7">
    <source>
        <dbReference type="Pfam" id="PF04055"/>
    </source>
</evidence>
<protein>
    <recommendedName>
        <fullName evidence="11">Radical SAM protein</fullName>
    </recommendedName>
</protein>
<dbReference type="InterPro" id="IPR013785">
    <property type="entry name" value="Aldolase_TIM"/>
</dbReference>
<keyword evidence="2" id="KW-0004">4Fe-4S</keyword>
<dbReference type="SUPFAM" id="SSF102114">
    <property type="entry name" value="Radical SAM enzymes"/>
    <property type="match status" value="1"/>
</dbReference>
<name>A0A1V1NZK9_9BACT</name>
<keyword evidence="4" id="KW-0479">Metal-binding</keyword>
<dbReference type="SFLD" id="SFLDG01067">
    <property type="entry name" value="SPASM/twitch_domain_containing"/>
    <property type="match status" value="1"/>
</dbReference>
<evidence type="ECO:0000256" key="1">
    <source>
        <dbReference type="ARBA" id="ARBA00001966"/>
    </source>
</evidence>
<evidence type="ECO:0000256" key="6">
    <source>
        <dbReference type="ARBA" id="ARBA00023014"/>
    </source>
</evidence>
<dbReference type="InterPro" id="IPR023885">
    <property type="entry name" value="4Fe4S-binding_SPASM_dom"/>
</dbReference>
<keyword evidence="5" id="KW-0408">Iron</keyword>
<dbReference type="InterPro" id="IPR007197">
    <property type="entry name" value="rSAM"/>
</dbReference>
<evidence type="ECO:0000256" key="3">
    <source>
        <dbReference type="ARBA" id="ARBA00022691"/>
    </source>
</evidence>
<dbReference type="InterPro" id="IPR034391">
    <property type="entry name" value="AdoMet-like_SPASM_containing"/>
</dbReference>
<dbReference type="Pfam" id="PF13186">
    <property type="entry name" value="SPASM"/>
    <property type="match status" value="1"/>
</dbReference>
<dbReference type="PANTHER" id="PTHR11228:SF7">
    <property type="entry name" value="PQQA PEPTIDE CYCLASE"/>
    <property type="match status" value="1"/>
</dbReference>
<dbReference type="EMBL" id="ATBP01001097">
    <property type="protein sequence ID" value="ETR68059.1"/>
    <property type="molecule type" value="Genomic_DNA"/>
</dbReference>
<dbReference type="GO" id="GO:0003824">
    <property type="term" value="F:catalytic activity"/>
    <property type="evidence" value="ECO:0007669"/>
    <property type="project" value="InterPro"/>
</dbReference>
<dbReference type="Gene3D" id="3.20.20.70">
    <property type="entry name" value="Aldolase class I"/>
    <property type="match status" value="1"/>
</dbReference>
<dbReference type="SFLD" id="SFLDS00029">
    <property type="entry name" value="Radical_SAM"/>
    <property type="match status" value="1"/>
</dbReference>
<dbReference type="GO" id="GO:0046872">
    <property type="term" value="F:metal ion binding"/>
    <property type="evidence" value="ECO:0007669"/>
    <property type="project" value="UniProtKB-KW"/>
</dbReference>
<evidence type="ECO:0000256" key="2">
    <source>
        <dbReference type="ARBA" id="ARBA00022485"/>
    </source>
</evidence>
<dbReference type="CDD" id="cd01335">
    <property type="entry name" value="Radical_SAM"/>
    <property type="match status" value="1"/>
</dbReference>
<comment type="caution">
    <text evidence="9">The sequence shown here is derived from an EMBL/GenBank/DDBJ whole genome shotgun (WGS) entry which is preliminary data.</text>
</comment>
<dbReference type="CDD" id="cd21109">
    <property type="entry name" value="SPASM"/>
    <property type="match status" value="1"/>
</dbReference>
<dbReference type="GO" id="GO:0051536">
    <property type="term" value="F:iron-sulfur cluster binding"/>
    <property type="evidence" value="ECO:0007669"/>
    <property type="project" value="UniProtKB-KW"/>
</dbReference>
<evidence type="ECO:0008006" key="11">
    <source>
        <dbReference type="Google" id="ProtNLM"/>
    </source>
</evidence>
<comment type="cofactor">
    <cofactor evidence="1">
        <name>[4Fe-4S] cluster</name>
        <dbReference type="ChEBI" id="CHEBI:49883"/>
    </cofactor>
</comment>
<accession>A0A1V1NZK9</accession>
<feature type="domain" description="Radical SAM core" evidence="7">
    <location>
        <begin position="10"/>
        <end position="169"/>
    </location>
</feature>
<reference evidence="10" key="1">
    <citation type="submission" date="2012-11" db="EMBL/GenBank/DDBJ databases">
        <authorList>
            <person name="Lucero-Rivera Y.E."/>
            <person name="Tovar-Ramirez D."/>
        </authorList>
    </citation>
    <scope>NUCLEOTIDE SEQUENCE [LARGE SCALE GENOMIC DNA]</scope>
    <source>
        <strain evidence="10">Araruama</strain>
    </source>
</reference>
<evidence type="ECO:0000313" key="9">
    <source>
        <dbReference type="EMBL" id="ETR68059.1"/>
    </source>
</evidence>
<dbReference type="PANTHER" id="PTHR11228">
    <property type="entry name" value="RADICAL SAM DOMAIN PROTEIN"/>
    <property type="match status" value="1"/>
</dbReference>
<dbReference type="InterPro" id="IPR050377">
    <property type="entry name" value="Radical_SAM_PqqE_MftC-like"/>
</dbReference>
<dbReference type="SFLD" id="SFLDG01387">
    <property type="entry name" value="BtrN-like_SPASM_domain_contain"/>
    <property type="match status" value="1"/>
</dbReference>
<evidence type="ECO:0000256" key="5">
    <source>
        <dbReference type="ARBA" id="ARBA00023004"/>
    </source>
</evidence>
<keyword evidence="3" id="KW-0949">S-adenosyl-L-methionine</keyword>
<evidence type="ECO:0000259" key="8">
    <source>
        <dbReference type="Pfam" id="PF13186"/>
    </source>
</evidence>
<organism evidence="9 10">
    <name type="scientific">Candidatus Magnetoglobus multicellularis str. Araruama</name>
    <dbReference type="NCBI Taxonomy" id="890399"/>
    <lineage>
        <taxon>Bacteria</taxon>
        <taxon>Pseudomonadati</taxon>
        <taxon>Thermodesulfobacteriota</taxon>
        <taxon>Desulfobacteria</taxon>
        <taxon>Desulfobacterales</taxon>
        <taxon>Desulfobacteraceae</taxon>
        <taxon>Candidatus Magnetoglobus</taxon>
    </lineage>
</organism>
<feature type="domain" description="4Fe4S-binding SPASM" evidence="8">
    <location>
        <begin position="245"/>
        <end position="304"/>
    </location>
</feature>
<dbReference type="Proteomes" id="UP000189670">
    <property type="component" value="Unassembled WGS sequence"/>
</dbReference>
<dbReference type="NCBIfam" id="TIGR04085">
    <property type="entry name" value="rSAM_more_4Fe4S"/>
    <property type="match status" value="1"/>
</dbReference>
<evidence type="ECO:0000256" key="4">
    <source>
        <dbReference type="ARBA" id="ARBA00022723"/>
    </source>
</evidence>
<keyword evidence="6" id="KW-0411">Iron-sulfur</keyword>
<dbReference type="Pfam" id="PF04055">
    <property type="entry name" value="Radical_SAM"/>
    <property type="match status" value="1"/>
</dbReference>